<evidence type="ECO:0000256" key="10">
    <source>
        <dbReference type="ARBA" id="ARBA00038150"/>
    </source>
</evidence>
<evidence type="ECO:0000256" key="2">
    <source>
        <dbReference type="ARBA" id="ARBA00004922"/>
    </source>
</evidence>
<keyword evidence="9" id="KW-0325">Glycoprotein</keyword>
<evidence type="ECO:0000256" key="3">
    <source>
        <dbReference type="ARBA" id="ARBA00022676"/>
    </source>
</evidence>
<evidence type="ECO:0000256" key="9">
    <source>
        <dbReference type="ARBA" id="ARBA00023180"/>
    </source>
</evidence>
<comment type="subcellular location">
    <subcellularLocation>
        <location evidence="1">Membrane</location>
        <topology evidence="1">Single-pass type II membrane protein</topology>
    </subcellularLocation>
</comment>
<keyword evidence="5 11" id="KW-0812">Transmembrane</keyword>
<evidence type="ECO:0000256" key="5">
    <source>
        <dbReference type="ARBA" id="ARBA00022692"/>
    </source>
</evidence>
<evidence type="ECO:0000256" key="4">
    <source>
        <dbReference type="ARBA" id="ARBA00022679"/>
    </source>
</evidence>
<evidence type="ECO:0000313" key="13">
    <source>
        <dbReference type="Proteomes" id="UP001158576"/>
    </source>
</evidence>
<keyword evidence="4" id="KW-0808">Transferase</keyword>
<comment type="pathway">
    <text evidence="2">Protein modification; protein glycosylation.</text>
</comment>
<evidence type="ECO:0000256" key="1">
    <source>
        <dbReference type="ARBA" id="ARBA00004606"/>
    </source>
</evidence>
<keyword evidence="13" id="KW-1185">Reference proteome</keyword>
<dbReference type="PANTHER" id="PTHR19297">
    <property type="entry name" value="GLYCOSYLTRANSFERASE 14 FAMILY MEMBER"/>
    <property type="match status" value="1"/>
</dbReference>
<keyword evidence="7 11" id="KW-1133">Transmembrane helix</keyword>
<evidence type="ECO:0000256" key="6">
    <source>
        <dbReference type="ARBA" id="ARBA00022968"/>
    </source>
</evidence>
<dbReference type="Pfam" id="PF02485">
    <property type="entry name" value="Branch"/>
    <property type="match status" value="1"/>
</dbReference>
<evidence type="ECO:0000256" key="8">
    <source>
        <dbReference type="ARBA" id="ARBA00023136"/>
    </source>
</evidence>
<proteinExistence type="inferred from homology"/>
<evidence type="ECO:0000256" key="7">
    <source>
        <dbReference type="ARBA" id="ARBA00022989"/>
    </source>
</evidence>
<dbReference type="Proteomes" id="UP001158576">
    <property type="component" value="Chromosome PAR"/>
</dbReference>
<accession>A0ABN7RQI0</accession>
<dbReference type="PANTHER" id="PTHR19297:SF191">
    <property type="entry name" value="PROTEIN XYLOSYLTRANSFERASE"/>
    <property type="match status" value="1"/>
</dbReference>
<keyword evidence="3" id="KW-0328">Glycosyltransferase</keyword>
<evidence type="ECO:0000313" key="12">
    <source>
        <dbReference type="EMBL" id="CAG5083631.1"/>
    </source>
</evidence>
<evidence type="ECO:0000256" key="11">
    <source>
        <dbReference type="SAM" id="Phobius"/>
    </source>
</evidence>
<reference evidence="12 13" key="1">
    <citation type="submission" date="2021-04" db="EMBL/GenBank/DDBJ databases">
        <authorList>
            <person name="Bliznina A."/>
        </authorList>
    </citation>
    <scope>NUCLEOTIDE SEQUENCE [LARGE SCALE GENOMIC DNA]</scope>
</reference>
<keyword evidence="6" id="KW-0735">Signal-anchor</keyword>
<protein>
    <submittedName>
        <fullName evidence="12">Oidioi.mRNA.OKI2018_I69.PAR.g10424.t1.cds</fullName>
    </submittedName>
</protein>
<feature type="transmembrane region" description="Helical" evidence="11">
    <location>
        <begin position="15"/>
        <end position="37"/>
    </location>
</feature>
<name>A0ABN7RQI0_OIKDI</name>
<gene>
    <name evidence="12" type="ORF">OKIOD_LOCUS1982</name>
</gene>
<dbReference type="InterPro" id="IPR003406">
    <property type="entry name" value="Glyco_trans_14"/>
</dbReference>
<dbReference type="EMBL" id="OU015568">
    <property type="protein sequence ID" value="CAG5083631.1"/>
    <property type="molecule type" value="Genomic_DNA"/>
</dbReference>
<organism evidence="12 13">
    <name type="scientific">Oikopleura dioica</name>
    <name type="common">Tunicate</name>
    <dbReference type="NCBI Taxonomy" id="34765"/>
    <lineage>
        <taxon>Eukaryota</taxon>
        <taxon>Metazoa</taxon>
        <taxon>Chordata</taxon>
        <taxon>Tunicata</taxon>
        <taxon>Appendicularia</taxon>
        <taxon>Copelata</taxon>
        <taxon>Oikopleuridae</taxon>
        <taxon>Oikopleura</taxon>
    </lineage>
</organism>
<sequence length="302" mass="35749">MKPIFIFIKEMVDKYLFYALCLAVIVYIKSVSIYDFASLSLDRRQASTSSYCRFTKPHENLPVERDFHVSCDAIAKNDQFMHKMLELKLLRARKEKRVLSSSWHDEAFTHFISHNKCPKFINERNYVMHSVSKEEEDFPLAYSFVVHKDAGQVERILRAVYRPQNVYCLHVDKKSPSAFYNALKDIASCLPNVFLAKKREDVVYASYSRLQADLNCMEELLEHRVKWKYLVNVCGQDFPLKTNRQMVTYLRYNYPYNEIESFILPPTKQSRYSMHWEIQASDGEYDKIPKMTKTKKIILQQI</sequence>
<keyword evidence="8 11" id="KW-0472">Membrane</keyword>
<comment type="similarity">
    <text evidence="10">Belongs to the glycosyltransferase 14 family.</text>
</comment>